<sequence length="183" mass="21305">MEKGSKIKIKSGIMKSFIHPNSWSERKEGTKTFKPGDNLYHFCDGEPIAVFGEMETAFTDDISIAPFETAYIYRVDFLEDVVADFYGGYEYRLDLEKVCDSIEIIYIGTVQENRNKRIVAGNSFGASTIFLAEYDLLDGDEAKKLNEKKFKELKEKDGKMAGYKKVWKYIEKEWDWENFKNNY</sequence>
<evidence type="ECO:0000313" key="2">
    <source>
        <dbReference type="Proteomes" id="UP000199652"/>
    </source>
</evidence>
<protein>
    <submittedName>
        <fullName evidence="1">Uncharacterized protein</fullName>
    </submittedName>
</protein>
<organism evidence="1 2">
    <name type="scientific">Eubacterium barkeri</name>
    <name type="common">Clostridium barkeri</name>
    <dbReference type="NCBI Taxonomy" id="1528"/>
    <lineage>
        <taxon>Bacteria</taxon>
        <taxon>Bacillati</taxon>
        <taxon>Bacillota</taxon>
        <taxon>Clostridia</taxon>
        <taxon>Eubacteriales</taxon>
        <taxon>Eubacteriaceae</taxon>
        <taxon>Eubacterium</taxon>
    </lineage>
</organism>
<dbReference type="STRING" id="1528.SAMN04488579_12425"/>
<reference evidence="2" key="1">
    <citation type="submission" date="2016-10" db="EMBL/GenBank/DDBJ databases">
        <authorList>
            <person name="Varghese N."/>
            <person name="Submissions S."/>
        </authorList>
    </citation>
    <scope>NUCLEOTIDE SEQUENCE [LARGE SCALE GENOMIC DNA]</scope>
    <source>
        <strain evidence="2">VPI 5359</strain>
    </source>
</reference>
<evidence type="ECO:0000313" key="1">
    <source>
        <dbReference type="EMBL" id="SDY29428.1"/>
    </source>
</evidence>
<dbReference type="EMBL" id="FNOU01000024">
    <property type="protein sequence ID" value="SDY29428.1"/>
    <property type="molecule type" value="Genomic_DNA"/>
</dbReference>
<dbReference type="Proteomes" id="UP000199652">
    <property type="component" value="Unassembled WGS sequence"/>
</dbReference>
<gene>
    <name evidence="1" type="ORF">SAMN04488579_12425</name>
</gene>
<dbReference type="AlphaFoldDB" id="A0A1H3IQP6"/>
<dbReference type="RefSeq" id="WP_090246705.1">
    <property type="nucleotide sequence ID" value="NZ_FNOU01000024.1"/>
</dbReference>
<accession>A0A1H3IQP6</accession>
<keyword evidence="2" id="KW-1185">Reference proteome</keyword>
<proteinExistence type="predicted"/>
<name>A0A1H3IQP6_EUBBA</name>